<keyword evidence="1" id="KW-0472">Membrane</keyword>
<reference evidence="2 3" key="1">
    <citation type="submission" date="2024-08" db="EMBL/GenBank/DDBJ databases">
        <authorList>
            <person name="Will J Nash"/>
            <person name="Angela Man"/>
            <person name="Seanna McTaggart"/>
            <person name="Kendall Baker"/>
            <person name="Tom Barker"/>
            <person name="Leah Catchpole"/>
            <person name="Alex Durrant"/>
            <person name="Karim Gharbi"/>
            <person name="Naomi Irish"/>
            <person name="Gemy Kaithakottil"/>
            <person name="Debby Ku"/>
            <person name="Aaliyah Providence"/>
            <person name="Felix Shaw"/>
            <person name="David Swarbreck"/>
            <person name="Chris Watkins"/>
            <person name="Ann M. McCartney"/>
            <person name="Giulio Formenti"/>
            <person name="Alice Mouton"/>
            <person name="Noel Vella"/>
            <person name="Bjorn M von Reumont"/>
            <person name="Adriana Vella"/>
            <person name="Wilfried Haerty"/>
        </authorList>
    </citation>
    <scope>NUCLEOTIDE SEQUENCE [LARGE SCALE GENOMIC DNA]</scope>
</reference>
<dbReference type="Proteomes" id="UP001642520">
    <property type="component" value="Unassembled WGS sequence"/>
</dbReference>
<feature type="transmembrane region" description="Helical" evidence="1">
    <location>
        <begin position="12"/>
        <end position="32"/>
    </location>
</feature>
<evidence type="ECO:0000256" key="1">
    <source>
        <dbReference type="SAM" id="Phobius"/>
    </source>
</evidence>
<accession>A0ABP1P5A7</accession>
<gene>
    <name evidence="2" type="ORF">XYLVIOL_LOCUS8524</name>
</gene>
<evidence type="ECO:0000313" key="2">
    <source>
        <dbReference type="EMBL" id="CAL7947796.1"/>
    </source>
</evidence>
<organism evidence="2 3">
    <name type="scientific">Xylocopa violacea</name>
    <name type="common">Violet carpenter bee</name>
    <name type="synonym">Apis violacea</name>
    <dbReference type="NCBI Taxonomy" id="135666"/>
    <lineage>
        <taxon>Eukaryota</taxon>
        <taxon>Metazoa</taxon>
        <taxon>Ecdysozoa</taxon>
        <taxon>Arthropoda</taxon>
        <taxon>Hexapoda</taxon>
        <taxon>Insecta</taxon>
        <taxon>Pterygota</taxon>
        <taxon>Neoptera</taxon>
        <taxon>Endopterygota</taxon>
        <taxon>Hymenoptera</taxon>
        <taxon>Apocrita</taxon>
        <taxon>Aculeata</taxon>
        <taxon>Apoidea</taxon>
        <taxon>Anthophila</taxon>
        <taxon>Apidae</taxon>
        <taxon>Xylocopa</taxon>
        <taxon>Xylocopa</taxon>
    </lineage>
</organism>
<sequence>MNKVCCIGLSLATRIISTYTMSLSILMINVLMSSYFSRVTDNDFFDFVESWGLVGLNWMHIVRNSQLERKAQTGAVFLLVYTISFLLASAYLALGSISRRPKCAVPWMYLQMISIIDQSVALSIHLTHGLQYDVYDQSVWYIPVSSVYLLFCAYLWAIVRAARKEWANEQENCTDSPLTEATSVTQPDNGNGLKSPSFISQNFSMFQSPRPPTILPK</sequence>
<evidence type="ECO:0000313" key="3">
    <source>
        <dbReference type="Proteomes" id="UP001642520"/>
    </source>
</evidence>
<keyword evidence="1" id="KW-0812">Transmembrane</keyword>
<protein>
    <submittedName>
        <fullName evidence="2">Uncharacterized protein</fullName>
    </submittedName>
</protein>
<keyword evidence="3" id="KW-1185">Reference proteome</keyword>
<feature type="transmembrane region" description="Helical" evidence="1">
    <location>
        <begin position="138"/>
        <end position="159"/>
    </location>
</feature>
<proteinExistence type="predicted"/>
<comment type="caution">
    <text evidence="2">The sequence shown here is derived from an EMBL/GenBank/DDBJ whole genome shotgun (WGS) entry which is preliminary data.</text>
</comment>
<dbReference type="EMBL" id="CAXAJV020001296">
    <property type="protein sequence ID" value="CAL7947796.1"/>
    <property type="molecule type" value="Genomic_DNA"/>
</dbReference>
<feature type="transmembrane region" description="Helical" evidence="1">
    <location>
        <begin position="74"/>
        <end position="94"/>
    </location>
</feature>
<keyword evidence="1" id="KW-1133">Transmembrane helix</keyword>
<name>A0ABP1P5A7_XYLVO</name>